<keyword evidence="2" id="KW-1185">Reference proteome</keyword>
<proteinExistence type="predicted"/>
<dbReference type="Proteomes" id="UP000290572">
    <property type="component" value="Unassembled WGS sequence"/>
</dbReference>
<protein>
    <submittedName>
        <fullName evidence="1">Uncharacterized protein</fullName>
    </submittedName>
</protein>
<gene>
    <name evidence="1" type="ORF">ROHU_018750</name>
</gene>
<name>A0A498N820_LABRO</name>
<evidence type="ECO:0000313" key="2">
    <source>
        <dbReference type="Proteomes" id="UP000290572"/>
    </source>
</evidence>
<evidence type="ECO:0000313" key="1">
    <source>
        <dbReference type="EMBL" id="RXN29021.1"/>
    </source>
</evidence>
<dbReference type="EMBL" id="QBIY01011822">
    <property type="protein sequence ID" value="RXN29021.1"/>
    <property type="molecule type" value="Genomic_DNA"/>
</dbReference>
<dbReference type="AlphaFoldDB" id="A0A498N820"/>
<reference evidence="1 2" key="1">
    <citation type="submission" date="2018-03" db="EMBL/GenBank/DDBJ databases">
        <title>Draft genome sequence of Rohu Carp (Labeo rohita).</title>
        <authorList>
            <person name="Das P."/>
            <person name="Kushwaha B."/>
            <person name="Joshi C.G."/>
            <person name="Kumar D."/>
            <person name="Nagpure N.S."/>
            <person name="Sahoo L."/>
            <person name="Das S.P."/>
            <person name="Bit A."/>
            <person name="Patnaik S."/>
            <person name="Meher P.K."/>
            <person name="Jayasankar P."/>
            <person name="Koringa P.G."/>
            <person name="Patel N.V."/>
            <person name="Hinsu A.T."/>
            <person name="Kumar R."/>
            <person name="Pandey M."/>
            <person name="Agarwal S."/>
            <person name="Srivastava S."/>
            <person name="Singh M."/>
            <person name="Iquebal M.A."/>
            <person name="Jaiswal S."/>
            <person name="Angadi U.B."/>
            <person name="Kumar N."/>
            <person name="Raza M."/>
            <person name="Shah T.M."/>
            <person name="Rai A."/>
            <person name="Jena J.K."/>
        </authorList>
    </citation>
    <scope>NUCLEOTIDE SEQUENCE [LARGE SCALE GENOMIC DNA]</scope>
    <source>
        <strain evidence="1">DASCIFA01</strain>
        <tissue evidence="1">Testis</tissue>
    </source>
</reference>
<organism evidence="1 2">
    <name type="scientific">Labeo rohita</name>
    <name type="common">Indian major carp</name>
    <name type="synonym">Cyprinus rohita</name>
    <dbReference type="NCBI Taxonomy" id="84645"/>
    <lineage>
        <taxon>Eukaryota</taxon>
        <taxon>Metazoa</taxon>
        <taxon>Chordata</taxon>
        <taxon>Craniata</taxon>
        <taxon>Vertebrata</taxon>
        <taxon>Euteleostomi</taxon>
        <taxon>Actinopterygii</taxon>
        <taxon>Neopterygii</taxon>
        <taxon>Teleostei</taxon>
        <taxon>Ostariophysi</taxon>
        <taxon>Cypriniformes</taxon>
        <taxon>Cyprinidae</taxon>
        <taxon>Labeoninae</taxon>
        <taxon>Labeonini</taxon>
        <taxon>Labeo</taxon>
    </lineage>
</organism>
<accession>A0A498N820</accession>
<comment type="caution">
    <text evidence="1">The sequence shown here is derived from an EMBL/GenBank/DDBJ whole genome shotgun (WGS) entry which is preliminary data.</text>
</comment>
<sequence>MYSKVMVLFFSTKHMNKGMNKFCYLIAVEVRLSCRGAGISRVDSCGPSCQRDICRADSEGYCDGTQGLGSRNDRQGIKNGTIRMQRHTSMPIILICSRLKTTE</sequence>